<feature type="chain" id="PRO_5045691604" evidence="1">
    <location>
        <begin position="20"/>
        <end position="120"/>
    </location>
</feature>
<reference evidence="4" key="1">
    <citation type="journal article" date="2019" name="Int. J. Syst. Evol. Microbiol.">
        <title>The Global Catalogue of Microorganisms (GCM) 10K type strain sequencing project: providing services to taxonomists for standard genome sequencing and annotation.</title>
        <authorList>
            <consortium name="The Broad Institute Genomics Platform"/>
            <consortium name="The Broad Institute Genome Sequencing Center for Infectious Disease"/>
            <person name="Wu L."/>
            <person name="Ma J."/>
        </authorList>
    </citation>
    <scope>NUCLEOTIDE SEQUENCE [LARGE SCALE GENOMIC DNA]</scope>
    <source>
        <strain evidence="4">CCUG 67170</strain>
    </source>
</reference>
<dbReference type="Pfam" id="PF14478">
    <property type="entry name" value="DUF4430"/>
    <property type="match status" value="1"/>
</dbReference>
<evidence type="ECO:0000313" key="3">
    <source>
        <dbReference type="EMBL" id="MFC3928194.1"/>
    </source>
</evidence>
<sequence length="120" mass="13353">MKKYLTSLIVFLSALFLVACGNSTASKDEGQVNLVVTLDTNKVDETVDFDEGDTVMDVLKDNYDVTEKDGFITAIDGVSQDESKGLYWMFDVNGEMAPKAADQIEVKDGDVIEFYQEVYK</sequence>
<gene>
    <name evidence="3" type="ORF">ACFORF_06380</name>
</gene>
<evidence type="ECO:0000256" key="1">
    <source>
        <dbReference type="SAM" id="SignalP"/>
    </source>
</evidence>
<keyword evidence="4" id="KW-1185">Reference proteome</keyword>
<feature type="domain" description="Transcobalamin-like C-terminal" evidence="2">
    <location>
        <begin position="52"/>
        <end position="117"/>
    </location>
</feature>
<dbReference type="EMBL" id="JBHRZV010000049">
    <property type="protein sequence ID" value="MFC3928194.1"/>
    <property type="molecule type" value="Genomic_DNA"/>
</dbReference>
<protein>
    <submittedName>
        <fullName evidence="3">DUF4430 domain-containing protein</fullName>
    </submittedName>
</protein>
<dbReference type="PROSITE" id="PS51257">
    <property type="entry name" value="PROKAR_LIPOPROTEIN"/>
    <property type="match status" value="1"/>
</dbReference>
<dbReference type="RefSeq" id="WP_380426523.1">
    <property type="nucleotide sequence ID" value="NZ_JBHRZV010000049.1"/>
</dbReference>
<dbReference type="InterPro" id="IPR027954">
    <property type="entry name" value="Transcobalamin-like_C"/>
</dbReference>
<evidence type="ECO:0000313" key="4">
    <source>
        <dbReference type="Proteomes" id="UP001595807"/>
    </source>
</evidence>
<organism evidence="3 4">
    <name type="scientific">Streptococcus caprae</name>
    <dbReference type="NCBI Taxonomy" id="1640501"/>
    <lineage>
        <taxon>Bacteria</taxon>
        <taxon>Bacillati</taxon>
        <taxon>Bacillota</taxon>
        <taxon>Bacilli</taxon>
        <taxon>Lactobacillales</taxon>
        <taxon>Streptococcaceae</taxon>
        <taxon>Streptococcus</taxon>
    </lineage>
</organism>
<comment type="caution">
    <text evidence="3">The sequence shown here is derived from an EMBL/GenBank/DDBJ whole genome shotgun (WGS) entry which is preliminary data.</text>
</comment>
<evidence type="ECO:0000259" key="2">
    <source>
        <dbReference type="Pfam" id="PF14478"/>
    </source>
</evidence>
<feature type="signal peptide" evidence="1">
    <location>
        <begin position="1"/>
        <end position="19"/>
    </location>
</feature>
<keyword evidence="1" id="KW-0732">Signal</keyword>
<proteinExistence type="predicted"/>
<name>A0ABV8CW47_9STRE</name>
<accession>A0ABV8CW47</accession>
<dbReference type="Proteomes" id="UP001595807">
    <property type="component" value="Unassembled WGS sequence"/>
</dbReference>
<dbReference type="Gene3D" id="2.170.130.30">
    <property type="match status" value="1"/>
</dbReference>